<accession>A0A1W6L6H4</accession>
<dbReference type="RefSeq" id="WP_157782137.1">
    <property type="nucleotide sequence ID" value="NZ_BSPR01000008.1"/>
</dbReference>
<dbReference type="OrthoDB" id="5297720at2"/>
<dbReference type="STRING" id="946333.A4W93_08450"/>
<name>A0A1W6L6H4_9BURK</name>
<dbReference type="EMBL" id="CP015118">
    <property type="protein sequence ID" value="ARN19941.1"/>
    <property type="molecule type" value="Genomic_DNA"/>
</dbReference>
<dbReference type="AlphaFoldDB" id="A0A1W6L6H4"/>
<gene>
    <name evidence="1" type="ORF">A4W93_08450</name>
</gene>
<organism evidence="1 2">
    <name type="scientific">Piscinibacter gummiphilus</name>
    <dbReference type="NCBI Taxonomy" id="946333"/>
    <lineage>
        <taxon>Bacteria</taxon>
        <taxon>Pseudomonadati</taxon>
        <taxon>Pseudomonadota</taxon>
        <taxon>Betaproteobacteria</taxon>
        <taxon>Burkholderiales</taxon>
        <taxon>Sphaerotilaceae</taxon>
        <taxon>Piscinibacter</taxon>
    </lineage>
</organism>
<reference evidence="1 2" key="1">
    <citation type="submission" date="2016-04" db="EMBL/GenBank/DDBJ databases">
        <title>Complete genome sequence of natural rubber-degrading, novel Gram-negative bacterium, Rhizobacter gummiphilus strain NS21.</title>
        <authorList>
            <person name="Tabata M."/>
            <person name="Kasai D."/>
            <person name="Fukuda M."/>
        </authorList>
    </citation>
    <scope>NUCLEOTIDE SEQUENCE [LARGE SCALE GENOMIC DNA]</scope>
    <source>
        <strain evidence="1 2">NS21</strain>
    </source>
</reference>
<dbReference type="KEGG" id="rgu:A4W93_08450"/>
<evidence type="ECO:0000313" key="1">
    <source>
        <dbReference type="EMBL" id="ARN19941.1"/>
    </source>
</evidence>
<sequence length="126" mass="13429">MSPFIRAWPLALLVLAGVSSAQKVYSTVTPPPVERVRTTSVVNLRAGPGTEHEVVGKVARGAWFEVRDCHITPGWCEVIVPGPDPAYVSSAHLERLGVEVPAAPAALPAPATVPIMVVVEPRGRRH</sequence>
<dbReference type="Gene3D" id="2.30.30.40">
    <property type="entry name" value="SH3 Domains"/>
    <property type="match status" value="1"/>
</dbReference>
<evidence type="ECO:0000313" key="2">
    <source>
        <dbReference type="Proteomes" id="UP000193427"/>
    </source>
</evidence>
<proteinExistence type="predicted"/>
<protein>
    <submittedName>
        <fullName evidence="1">Uncharacterized protein</fullName>
    </submittedName>
</protein>
<dbReference type="InterPro" id="IPR003646">
    <property type="entry name" value="SH3-like_bac-type"/>
</dbReference>
<keyword evidence="2" id="KW-1185">Reference proteome</keyword>
<dbReference type="Pfam" id="PF08239">
    <property type="entry name" value="SH3_3"/>
    <property type="match status" value="1"/>
</dbReference>
<dbReference type="Proteomes" id="UP000193427">
    <property type="component" value="Chromosome"/>
</dbReference>